<evidence type="ECO:0000256" key="9">
    <source>
        <dbReference type="ARBA" id="ARBA00025772"/>
    </source>
</evidence>
<dbReference type="NCBIfam" id="NF047827">
    <property type="entry name" value="T3SSXpsH"/>
    <property type="match status" value="1"/>
</dbReference>
<comment type="similarity">
    <text evidence="9">Belongs to the GSP H family.</text>
</comment>
<feature type="transmembrane region" description="Helical" evidence="11">
    <location>
        <begin position="28"/>
        <end position="51"/>
    </location>
</feature>
<protein>
    <recommendedName>
        <fullName evidence="2">Type II secretion system protein H</fullName>
    </recommendedName>
    <alternativeName>
        <fullName evidence="10">General secretion pathway protein H</fullName>
    </alternativeName>
</protein>
<dbReference type="InterPro" id="IPR022346">
    <property type="entry name" value="T2SS_GspH"/>
</dbReference>
<dbReference type="GO" id="GO:0015627">
    <property type="term" value="C:type II protein secretion system complex"/>
    <property type="evidence" value="ECO:0007669"/>
    <property type="project" value="InterPro"/>
</dbReference>
<keyword evidence="8 11" id="KW-0472">Membrane</keyword>
<dbReference type="InterPro" id="IPR012902">
    <property type="entry name" value="N_methyl_site"/>
</dbReference>
<keyword evidence="4" id="KW-0488">Methylation</keyword>
<dbReference type="AlphaFoldDB" id="A0A0A0EW40"/>
<evidence type="ECO:0000313" key="13">
    <source>
        <dbReference type="EMBL" id="KGM55186.1"/>
    </source>
</evidence>
<keyword evidence="14" id="KW-1185">Reference proteome</keyword>
<accession>A0A0A0EW40</accession>
<reference evidence="13 14" key="1">
    <citation type="journal article" date="2015" name="Stand. Genomic Sci.">
        <title>Genomic information of the arsenic-resistant bacterium Lysobacter arseniciresistens type strain ZS79(T) and comparison of Lysobacter draft genomes.</title>
        <authorList>
            <person name="Liu L."/>
            <person name="Zhang S."/>
            <person name="Luo M."/>
            <person name="Wang G."/>
        </authorList>
    </citation>
    <scope>NUCLEOTIDE SEQUENCE [LARGE SCALE GENOMIC DNA]</scope>
    <source>
        <strain evidence="13 14">ZS79</strain>
    </source>
</reference>
<evidence type="ECO:0000256" key="7">
    <source>
        <dbReference type="ARBA" id="ARBA00022989"/>
    </source>
</evidence>
<dbReference type="GO" id="GO:0015628">
    <property type="term" value="P:protein secretion by the type II secretion system"/>
    <property type="evidence" value="ECO:0007669"/>
    <property type="project" value="InterPro"/>
</dbReference>
<dbReference type="Gene3D" id="3.55.40.10">
    <property type="entry name" value="minor pseudopilin epsh domain"/>
    <property type="match status" value="1"/>
</dbReference>
<evidence type="ECO:0000256" key="3">
    <source>
        <dbReference type="ARBA" id="ARBA00022475"/>
    </source>
</evidence>
<organism evidence="13 14">
    <name type="scientific">Lysobacter arseniciresistens ZS79</name>
    <dbReference type="NCBI Taxonomy" id="913325"/>
    <lineage>
        <taxon>Bacteria</taxon>
        <taxon>Pseudomonadati</taxon>
        <taxon>Pseudomonadota</taxon>
        <taxon>Gammaproteobacteria</taxon>
        <taxon>Lysobacterales</taxon>
        <taxon>Lysobacteraceae</taxon>
        <taxon>Novilysobacter</taxon>
    </lineage>
</organism>
<gene>
    <name evidence="13" type="ORF">N799_03890</name>
</gene>
<evidence type="ECO:0000259" key="12">
    <source>
        <dbReference type="Pfam" id="PF12019"/>
    </source>
</evidence>
<evidence type="ECO:0000313" key="14">
    <source>
        <dbReference type="Proteomes" id="UP000029989"/>
    </source>
</evidence>
<evidence type="ECO:0000256" key="4">
    <source>
        <dbReference type="ARBA" id="ARBA00022481"/>
    </source>
</evidence>
<name>A0A0A0EW40_9GAMM</name>
<dbReference type="GO" id="GO:0005886">
    <property type="term" value="C:plasma membrane"/>
    <property type="evidence" value="ECO:0007669"/>
    <property type="project" value="UniProtKB-SubCell"/>
</dbReference>
<dbReference type="SUPFAM" id="SSF54523">
    <property type="entry name" value="Pili subunits"/>
    <property type="match status" value="1"/>
</dbReference>
<dbReference type="Pfam" id="PF12019">
    <property type="entry name" value="GspH"/>
    <property type="match status" value="1"/>
</dbReference>
<evidence type="ECO:0000256" key="1">
    <source>
        <dbReference type="ARBA" id="ARBA00004377"/>
    </source>
</evidence>
<feature type="domain" description="General secretion pathway GspH" evidence="12">
    <location>
        <begin position="59"/>
        <end position="153"/>
    </location>
</feature>
<dbReference type="PROSITE" id="PS00409">
    <property type="entry name" value="PROKAR_NTER_METHYL"/>
    <property type="match status" value="1"/>
</dbReference>
<evidence type="ECO:0000256" key="2">
    <source>
        <dbReference type="ARBA" id="ARBA00021549"/>
    </source>
</evidence>
<evidence type="ECO:0000256" key="10">
    <source>
        <dbReference type="ARBA" id="ARBA00030775"/>
    </source>
</evidence>
<sequence length="166" mass="17546">MSAAPPRRRPPGVHAPARRVRGVSLLEMLLVVGLVAATSVLAAAAFTGGFAGAQLRSTAKEIAAQLRYTRTRAIATGQPQRFVIDPAARTWQAPGGRDGEIPDALDVRFIGAREVQPSRGEGAVMFFGDGAATGGRIQLRRDSAAWNVDVAWLTGEVTIERDGEDG</sequence>
<evidence type="ECO:0000256" key="5">
    <source>
        <dbReference type="ARBA" id="ARBA00022519"/>
    </source>
</evidence>
<keyword evidence="7 11" id="KW-1133">Transmembrane helix</keyword>
<keyword evidence="6 11" id="KW-0812">Transmembrane</keyword>
<dbReference type="EMBL" id="AVPT01000020">
    <property type="protein sequence ID" value="KGM55186.1"/>
    <property type="molecule type" value="Genomic_DNA"/>
</dbReference>
<dbReference type="eggNOG" id="COG4970">
    <property type="taxonomic scope" value="Bacteria"/>
</dbReference>
<comment type="subcellular location">
    <subcellularLocation>
        <location evidence="1">Cell inner membrane</location>
        <topology evidence="1">Single-pass membrane protein</topology>
    </subcellularLocation>
</comment>
<dbReference type="Proteomes" id="UP000029989">
    <property type="component" value="Unassembled WGS sequence"/>
</dbReference>
<proteinExistence type="inferred from homology"/>
<dbReference type="STRING" id="913325.N799_03890"/>
<comment type="caution">
    <text evidence="13">The sequence shown here is derived from an EMBL/GenBank/DDBJ whole genome shotgun (WGS) entry which is preliminary data.</text>
</comment>
<dbReference type="InterPro" id="IPR045584">
    <property type="entry name" value="Pilin-like"/>
</dbReference>
<keyword evidence="5" id="KW-0997">Cell inner membrane</keyword>
<evidence type="ECO:0000256" key="11">
    <source>
        <dbReference type="SAM" id="Phobius"/>
    </source>
</evidence>
<keyword evidence="3" id="KW-1003">Cell membrane</keyword>
<evidence type="ECO:0000256" key="6">
    <source>
        <dbReference type="ARBA" id="ARBA00022692"/>
    </source>
</evidence>
<evidence type="ECO:0000256" key="8">
    <source>
        <dbReference type="ARBA" id="ARBA00023136"/>
    </source>
</evidence>
<dbReference type="RefSeq" id="WP_036211854.1">
    <property type="nucleotide sequence ID" value="NZ_AVPT01000020.1"/>
</dbReference>